<comment type="caution">
    <text evidence="2">The sequence shown here is derived from an EMBL/GenBank/DDBJ whole genome shotgun (WGS) entry which is preliminary data.</text>
</comment>
<accession>A0A9W8LXQ2</accession>
<reference evidence="2" key="1">
    <citation type="submission" date="2022-07" db="EMBL/GenBank/DDBJ databases">
        <title>Phylogenomic reconstructions and comparative analyses of Kickxellomycotina fungi.</title>
        <authorList>
            <person name="Reynolds N.K."/>
            <person name="Stajich J.E."/>
            <person name="Barry K."/>
            <person name="Grigoriev I.V."/>
            <person name="Crous P."/>
            <person name="Smith M.E."/>
        </authorList>
    </citation>
    <scope>NUCLEOTIDE SEQUENCE</scope>
    <source>
        <strain evidence="2">NRRL 1566</strain>
    </source>
</reference>
<organism evidence="2 3">
    <name type="scientific">Coemansia brasiliensis</name>
    <dbReference type="NCBI Taxonomy" id="2650707"/>
    <lineage>
        <taxon>Eukaryota</taxon>
        <taxon>Fungi</taxon>
        <taxon>Fungi incertae sedis</taxon>
        <taxon>Zoopagomycota</taxon>
        <taxon>Kickxellomycotina</taxon>
        <taxon>Kickxellomycetes</taxon>
        <taxon>Kickxellales</taxon>
        <taxon>Kickxellaceae</taxon>
        <taxon>Coemansia</taxon>
    </lineage>
</organism>
<gene>
    <name evidence="2" type="ORF">IWW36_004785</name>
</gene>
<feature type="region of interest" description="Disordered" evidence="1">
    <location>
        <begin position="63"/>
        <end position="94"/>
    </location>
</feature>
<proteinExistence type="predicted"/>
<dbReference type="OrthoDB" id="5566184at2759"/>
<dbReference type="AlphaFoldDB" id="A0A9W8LXQ2"/>
<evidence type="ECO:0000313" key="3">
    <source>
        <dbReference type="Proteomes" id="UP001139887"/>
    </source>
</evidence>
<protein>
    <submittedName>
        <fullName evidence="2">Uncharacterized protein</fullName>
    </submittedName>
</protein>
<evidence type="ECO:0000313" key="2">
    <source>
        <dbReference type="EMBL" id="KAJ2845429.1"/>
    </source>
</evidence>
<dbReference type="EMBL" id="JANBUW010000801">
    <property type="protein sequence ID" value="KAJ2845429.1"/>
    <property type="molecule type" value="Genomic_DNA"/>
</dbReference>
<feature type="non-terminal residue" evidence="2">
    <location>
        <position position="419"/>
    </location>
</feature>
<keyword evidence="3" id="KW-1185">Reference proteome</keyword>
<name>A0A9W8LXQ2_9FUNG</name>
<feature type="region of interest" description="Disordered" evidence="1">
    <location>
        <begin position="1"/>
        <end position="34"/>
    </location>
</feature>
<dbReference type="Proteomes" id="UP001139887">
    <property type="component" value="Unassembled WGS sequence"/>
</dbReference>
<evidence type="ECO:0000256" key="1">
    <source>
        <dbReference type="SAM" id="MobiDB-lite"/>
    </source>
</evidence>
<sequence>MSANRRRTSDPWARTDAGDNNDTAEPPADMLPSSENLARTSQDLQNVWRHVIRSAHTAAYLARRAARQPDSGTERQDAANNRIEASDNEMSDTAERTRMRHIDGWTLVDQRPIDEGPARIRRRLDTPSPNGRVRRLQAFLGTQTESDSDSDWPITENPVRLFEAGDSANDEFDDWFVRTFRGNILQQFTNSRAAEARRVRASLTPAPARKQRGPEGGVIVRRPWNSPRKWRPHVHNPEDNNLSARDAAAYALHTDIRALDMKVIDTDDSAGERTMENVLKPNSALFQTSRAENVNLELHTPGFQHCVVERILVVSSMTAPPCTELMIFASSDPNLYIPDLHRYDNFSFAQYEELVARIASGAEEPPDPMPIAYFWLSQEEEYEQMQVLSEGITCTNLFVKLLRGPTGNSNMALRLIRFF</sequence>